<gene>
    <name evidence="2" type="ORF">GCM10022255_115240</name>
</gene>
<reference evidence="3" key="1">
    <citation type="journal article" date="2019" name="Int. J. Syst. Evol. Microbiol.">
        <title>The Global Catalogue of Microorganisms (GCM) 10K type strain sequencing project: providing services to taxonomists for standard genome sequencing and annotation.</title>
        <authorList>
            <consortium name="The Broad Institute Genomics Platform"/>
            <consortium name="The Broad Institute Genome Sequencing Center for Infectious Disease"/>
            <person name="Wu L."/>
            <person name="Ma J."/>
        </authorList>
    </citation>
    <scope>NUCLEOTIDE SEQUENCE [LARGE SCALE GENOMIC DNA]</scope>
    <source>
        <strain evidence="3">JCM 17441</strain>
    </source>
</reference>
<organism evidence="2 3">
    <name type="scientific">Dactylosporangium darangshiense</name>
    <dbReference type="NCBI Taxonomy" id="579108"/>
    <lineage>
        <taxon>Bacteria</taxon>
        <taxon>Bacillati</taxon>
        <taxon>Actinomycetota</taxon>
        <taxon>Actinomycetes</taxon>
        <taxon>Micromonosporales</taxon>
        <taxon>Micromonosporaceae</taxon>
        <taxon>Dactylosporangium</taxon>
    </lineage>
</organism>
<evidence type="ECO:0000256" key="1">
    <source>
        <dbReference type="SAM" id="MobiDB-lite"/>
    </source>
</evidence>
<accession>A0ABP8DWE4</accession>
<feature type="compositionally biased region" description="Basic and acidic residues" evidence="1">
    <location>
        <begin position="16"/>
        <end position="34"/>
    </location>
</feature>
<evidence type="ECO:0000313" key="3">
    <source>
        <dbReference type="Proteomes" id="UP001500620"/>
    </source>
</evidence>
<feature type="region of interest" description="Disordered" evidence="1">
    <location>
        <begin position="16"/>
        <end position="44"/>
    </location>
</feature>
<protein>
    <submittedName>
        <fullName evidence="2">Uncharacterized protein</fullName>
    </submittedName>
</protein>
<evidence type="ECO:0000313" key="2">
    <source>
        <dbReference type="EMBL" id="GAA4264161.1"/>
    </source>
</evidence>
<dbReference type="RefSeq" id="WP_380134629.1">
    <property type="nucleotide sequence ID" value="NZ_JBHTFY010000001.1"/>
</dbReference>
<name>A0ABP8DWE4_9ACTN</name>
<comment type="caution">
    <text evidence="2">The sequence shown here is derived from an EMBL/GenBank/DDBJ whole genome shotgun (WGS) entry which is preliminary data.</text>
</comment>
<proteinExistence type="predicted"/>
<sequence length="113" mass="12562">MQYARRSPATAVLTFDKPEPRQDNGVRYSRRAEPPMEASEAPQKIVQSRRAVEIETLNAHAEVEPLLAMAEQLRELRSHGDGALELYIRNVRLGMFAKTGSVITSAREGSAGR</sequence>
<dbReference type="EMBL" id="BAABAT010000104">
    <property type="protein sequence ID" value="GAA4264161.1"/>
    <property type="molecule type" value="Genomic_DNA"/>
</dbReference>
<keyword evidence="3" id="KW-1185">Reference proteome</keyword>
<dbReference type="Proteomes" id="UP001500620">
    <property type="component" value="Unassembled WGS sequence"/>
</dbReference>